<accession>A0A9Q4KQ75</accession>
<dbReference type="InterPro" id="IPR002563">
    <property type="entry name" value="Flavin_Rdtase-like_dom"/>
</dbReference>
<feature type="domain" description="Flavin reductase like" evidence="4">
    <location>
        <begin position="28"/>
        <end position="169"/>
    </location>
</feature>
<name>A0A9Q4KQ75_9EURY</name>
<dbReference type="PANTHER" id="PTHR43567:SF1">
    <property type="entry name" value="FLAVOREDOXIN"/>
    <property type="match status" value="1"/>
</dbReference>
<evidence type="ECO:0000313" key="5">
    <source>
        <dbReference type="EMBL" id="MDE4908300.1"/>
    </source>
</evidence>
<comment type="cofactor">
    <cofactor evidence="1">
        <name>FMN</name>
        <dbReference type="ChEBI" id="CHEBI:58210"/>
    </cofactor>
</comment>
<dbReference type="Pfam" id="PF01613">
    <property type="entry name" value="Flavin_Reduct"/>
    <property type="match status" value="1"/>
</dbReference>
<dbReference type="Gene3D" id="2.30.110.10">
    <property type="entry name" value="Electron Transport, Fmn-binding Protein, Chain A"/>
    <property type="match status" value="1"/>
</dbReference>
<sequence length="204" mass="22589">MIAQNETTKTNGNRLSETKKIPIGKNVFICPMPVTIVGTRLNNRPNFLTVGWVTRANINPPMIAIGINKSNVSVDGILMHKVFSVNFPGTDLIEETDYCGLVSGKNKDKSQLFDIFYGDLNNAPMIKNCPITLECQLIETIDLPTNYLFIGEIKGAYGDENCFIGGKPDVTEIKPLLLTMPDNSYWEIGEFLGRACKIGRSLKV</sequence>
<evidence type="ECO:0000256" key="2">
    <source>
        <dbReference type="ARBA" id="ARBA00022630"/>
    </source>
</evidence>
<dbReference type="Proteomes" id="UP001143747">
    <property type="component" value="Unassembled WGS sequence"/>
</dbReference>
<evidence type="ECO:0000256" key="3">
    <source>
        <dbReference type="ARBA" id="ARBA00038054"/>
    </source>
</evidence>
<keyword evidence="2" id="KW-0285">Flavoprotein</keyword>
<dbReference type="RefSeq" id="WP_274924932.1">
    <property type="nucleotide sequence ID" value="NZ_JAKELO010000002.1"/>
</dbReference>
<evidence type="ECO:0000313" key="6">
    <source>
        <dbReference type="Proteomes" id="UP001143747"/>
    </source>
</evidence>
<dbReference type="SUPFAM" id="SSF50475">
    <property type="entry name" value="FMN-binding split barrel"/>
    <property type="match status" value="1"/>
</dbReference>
<dbReference type="InterPro" id="IPR012349">
    <property type="entry name" value="Split_barrel_FMN-bd"/>
</dbReference>
<proteinExistence type="inferred from homology"/>
<dbReference type="SMART" id="SM00903">
    <property type="entry name" value="Flavin_Reduct"/>
    <property type="match status" value="1"/>
</dbReference>
<protein>
    <submittedName>
        <fullName evidence="5">Flavin reductase family protein</fullName>
    </submittedName>
</protein>
<dbReference type="InterPro" id="IPR052174">
    <property type="entry name" value="Flavoredoxin"/>
</dbReference>
<keyword evidence="6" id="KW-1185">Reference proteome</keyword>
<comment type="similarity">
    <text evidence="3">Belongs to the flavoredoxin family.</text>
</comment>
<dbReference type="PANTHER" id="PTHR43567">
    <property type="entry name" value="FLAVOREDOXIN-RELATED-RELATED"/>
    <property type="match status" value="1"/>
</dbReference>
<evidence type="ECO:0000256" key="1">
    <source>
        <dbReference type="ARBA" id="ARBA00001917"/>
    </source>
</evidence>
<gene>
    <name evidence="5" type="ORF">L0665_06710</name>
</gene>
<dbReference type="CDD" id="cd04868">
    <property type="entry name" value="ACT_AK-like"/>
    <property type="match status" value="1"/>
</dbReference>
<dbReference type="AlphaFoldDB" id="A0A9Q4KQ75"/>
<organism evidence="5 6">
    <name type="scientific">Methanogenium marinum</name>
    <dbReference type="NCBI Taxonomy" id="348610"/>
    <lineage>
        <taxon>Archaea</taxon>
        <taxon>Methanobacteriati</taxon>
        <taxon>Methanobacteriota</taxon>
        <taxon>Stenosarchaea group</taxon>
        <taxon>Methanomicrobia</taxon>
        <taxon>Methanomicrobiales</taxon>
        <taxon>Methanomicrobiaceae</taxon>
        <taxon>Methanogenium</taxon>
    </lineage>
</organism>
<reference evidence="5" key="1">
    <citation type="submission" date="2022-01" db="EMBL/GenBank/DDBJ databases">
        <title>Draft genome of Methanogenium marinum DSM 15558.</title>
        <authorList>
            <person name="Chen S.-C."/>
            <person name="You Y.-T."/>
        </authorList>
    </citation>
    <scope>NUCLEOTIDE SEQUENCE</scope>
    <source>
        <strain evidence="5">DSM 15558</strain>
    </source>
</reference>
<dbReference type="EMBL" id="JAKELO010000002">
    <property type="protein sequence ID" value="MDE4908300.1"/>
    <property type="molecule type" value="Genomic_DNA"/>
</dbReference>
<evidence type="ECO:0000259" key="4">
    <source>
        <dbReference type="SMART" id="SM00903"/>
    </source>
</evidence>
<comment type="caution">
    <text evidence="5">The sequence shown here is derived from an EMBL/GenBank/DDBJ whole genome shotgun (WGS) entry which is preliminary data.</text>
</comment>
<dbReference type="GO" id="GO:0010181">
    <property type="term" value="F:FMN binding"/>
    <property type="evidence" value="ECO:0007669"/>
    <property type="project" value="InterPro"/>
</dbReference>